<feature type="transmembrane region" description="Helical" evidence="2">
    <location>
        <begin position="178"/>
        <end position="201"/>
    </location>
</feature>
<keyword evidence="2" id="KW-1133">Transmembrane helix</keyword>
<sequence length="419" mass="44810">MVALSAIPMLFNLFTPSVFGWSTAPWGIFGFPAWLSTTIAWLVWIAIIVVAWIWLYRVARNRNRTGRAEAWQGAADTASAGSTSDAWGEDSGNKANAWGEDFGKKADAWGESFGKKADAWGENFGHRAEHWGTQYEQHHEARKLGAAHVLITFALALLAAGGAAIWAHSAGSPVPGLAGTAIASLVAALAVFALSLIVAGIRGRNTGWIGFLSACGVVTLLFTSVLPWGTQFQLFGTLSSGGQNAPGAVLLAGNTSLDLNSLDSEDINDQENFTIWQFAGNSTVTLPETHPVVVDVRVLGGNIRESGATTSRAAGPLLAKTFSNTAENNDSATRVTIYLVFGNARVVVPDEKSSGTADTKKPSANQATTEQLEQLTAELEKVEWQLEEPGLSKAEQRSLEAERTQLKQDIKDLELEMAR</sequence>
<evidence type="ECO:0000313" key="4">
    <source>
        <dbReference type="Proteomes" id="UP000501387"/>
    </source>
</evidence>
<keyword evidence="4" id="KW-1185">Reference proteome</keyword>
<dbReference type="Proteomes" id="UP000501387">
    <property type="component" value="Chromosome"/>
</dbReference>
<name>A0A6G8FIN1_9MICO</name>
<reference evidence="3 4" key="1">
    <citation type="submission" date="2020-03" db="EMBL/GenBank/DDBJ databases">
        <title>Leucobacter sp. nov., isolated from beetles.</title>
        <authorList>
            <person name="Hyun D.-W."/>
            <person name="Bae J.-W."/>
        </authorList>
    </citation>
    <scope>NUCLEOTIDE SEQUENCE [LARGE SCALE GENOMIC DNA]</scope>
    <source>
        <strain evidence="3 4">HDW9B</strain>
    </source>
</reference>
<evidence type="ECO:0000256" key="1">
    <source>
        <dbReference type="SAM" id="MobiDB-lite"/>
    </source>
</evidence>
<protein>
    <submittedName>
        <fullName evidence="3">Uncharacterized protein</fullName>
    </submittedName>
</protein>
<evidence type="ECO:0000256" key="2">
    <source>
        <dbReference type="SAM" id="Phobius"/>
    </source>
</evidence>
<evidence type="ECO:0000313" key="3">
    <source>
        <dbReference type="EMBL" id="QIM15912.1"/>
    </source>
</evidence>
<feature type="transmembrane region" description="Helical" evidence="2">
    <location>
        <begin position="30"/>
        <end position="55"/>
    </location>
</feature>
<feature type="region of interest" description="Disordered" evidence="1">
    <location>
        <begin position="389"/>
        <end position="419"/>
    </location>
</feature>
<feature type="compositionally biased region" description="Basic and acidic residues" evidence="1">
    <location>
        <begin position="394"/>
        <end position="419"/>
    </location>
</feature>
<keyword evidence="2" id="KW-0812">Transmembrane</keyword>
<proteinExistence type="predicted"/>
<feature type="transmembrane region" description="Helical" evidence="2">
    <location>
        <begin position="208"/>
        <end position="229"/>
    </location>
</feature>
<feature type="compositionally biased region" description="Basic and acidic residues" evidence="1">
    <location>
        <begin position="350"/>
        <end position="361"/>
    </location>
</feature>
<keyword evidence="2" id="KW-0472">Membrane</keyword>
<dbReference type="EMBL" id="CP049934">
    <property type="protein sequence ID" value="QIM15912.1"/>
    <property type="molecule type" value="Genomic_DNA"/>
</dbReference>
<gene>
    <name evidence="3" type="ORF">G7067_04935</name>
</gene>
<feature type="region of interest" description="Disordered" evidence="1">
    <location>
        <begin position="350"/>
        <end position="369"/>
    </location>
</feature>
<dbReference type="AlphaFoldDB" id="A0A6G8FIN1"/>
<accession>A0A6G8FIN1</accession>
<organism evidence="3 4">
    <name type="scientific">Leucobacter insecticola</name>
    <dbReference type="NCBI Taxonomy" id="2714934"/>
    <lineage>
        <taxon>Bacteria</taxon>
        <taxon>Bacillati</taxon>
        <taxon>Actinomycetota</taxon>
        <taxon>Actinomycetes</taxon>
        <taxon>Micrococcales</taxon>
        <taxon>Microbacteriaceae</taxon>
        <taxon>Leucobacter</taxon>
    </lineage>
</organism>
<dbReference type="RefSeq" id="WP_166322420.1">
    <property type="nucleotide sequence ID" value="NZ_CP049934.1"/>
</dbReference>
<dbReference type="KEGG" id="lins:G7067_04935"/>
<feature type="transmembrane region" description="Helical" evidence="2">
    <location>
        <begin position="144"/>
        <end position="166"/>
    </location>
</feature>